<gene>
    <name evidence="3" type="primary">mobA</name>
    <name evidence="3" type="ORF">NCTC11862_02026</name>
</gene>
<dbReference type="Proteomes" id="UP000254467">
    <property type="component" value="Unassembled WGS sequence"/>
</dbReference>
<keyword evidence="4" id="KW-1185">Reference proteome</keyword>
<organism evidence="3 4">
    <name type="scientific">Corynebacterium pilosum</name>
    <dbReference type="NCBI Taxonomy" id="35756"/>
    <lineage>
        <taxon>Bacteria</taxon>
        <taxon>Bacillati</taxon>
        <taxon>Actinomycetota</taxon>
        <taxon>Actinomycetes</taxon>
        <taxon>Mycobacteriales</taxon>
        <taxon>Corynebacteriaceae</taxon>
        <taxon>Corynebacterium</taxon>
    </lineage>
</organism>
<dbReference type="EMBL" id="UFXQ01000001">
    <property type="protein sequence ID" value="STC70216.1"/>
    <property type="molecule type" value="Genomic_DNA"/>
</dbReference>
<dbReference type="PANTHER" id="PTHR19136:SF81">
    <property type="entry name" value="MOLYBDENUM COFACTOR GUANYLYLTRANSFERASE"/>
    <property type="match status" value="1"/>
</dbReference>
<name>A0A376CNX0_9CORY</name>
<dbReference type="AlphaFoldDB" id="A0A376CNX0"/>
<reference evidence="3 4" key="1">
    <citation type="submission" date="2018-06" db="EMBL/GenBank/DDBJ databases">
        <authorList>
            <consortium name="Pathogen Informatics"/>
            <person name="Doyle S."/>
        </authorList>
    </citation>
    <scope>NUCLEOTIDE SEQUENCE [LARGE SCALE GENOMIC DNA]</scope>
    <source>
        <strain evidence="3 4">NCTC11862</strain>
    </source>
</reference>
<evidence type="ECO:0000313" key="4">
    <source>
        <dbReference type="Proteomes" id="UP000254467"/>
    </source>
</evidence>
<feature type="domain" description="MobA-like NTP transferase" evidence="2">
    <location>
        <begin position="9"/>
        <end position="145"/>
    </location>
</feature>
<dbReference type="GO" id="GO:0016779">
    <property type="term" value="F:nucleotidyltransferase activity"/>
    <property type="evidence" value="ECO:0007669"/>
    <property type="project" value="UniProtKB-ARBA"/>
</dbReference>
<dbReference type="STRING" id="35756.GCA_001044155_02252"/>
<dbReference type="SUPFAM" id="SSF53448">
    <property type="entry name" value="Nucleotide-diphospho-sugar transferases"/>
    <property type="match status" value="1"/>
</dbReference>
<evidence type="ECO:0000259" key="2">
    <source>
        <dbReference type="Pfam" id="PF12804"/>
    </source>
</evidence>
<keyword evidence="1" id="KW-0808">Transferase</keyword>
<evidence type="ECO:0000256" key="1">
    <source>
        <dbReference type="ARBA" id="ARBA00022679"/>
    </source>
</evidence>
<dbReference type="InterPro" id="IPR029044">
    <property type="entry name" value="Nucleotide-diphossugar_trans"/>
</dbReference>
<dbReference type="PANTHER" id="PTHR19136">
    <property type="entry name" value="MOLYBDENUM COFACTOR GUANYLYLTRANSFERASE"/>
    <property type="match status" value="1"/>
</dbReference>
<evidence type="ECO:0000313" key="3">
    <source>
        <dbReference type="EMBL" id="STC70216.1"/>
    </source>
</evidence>
<sequence length="187" mass="18984">MSIDPQMGVIILAGGRSTRMGADKAQVKVDGVRLVDQILAGLDDETPYVVVSPFDLGIPTVSEEPPFGGPVAGIAAGAAALDTDFKAVLSVDAPASPGLLGKLKAALESSSSDVAVVQAADGFLQPLCAVWTAAGLDAALGTLGDVRDAPAKRLIGAARTRVEVAGDGREKDYDTAAELETLGEVEL</sequence>
<dbReference type="Gene3D" id="3.90.550.10">
    <property type="entry name" value="Spore Coat Polysaccharide Biosynthesis Protein SpsA, Chain A"/>
    <property type="match status" value="1"/>
</dbReference>
<protein>
    <submittedName>
        <fullName evidence="3">Molybdopterin-guanine dinucleotide biosynthesis protein</fullName>
    </submittedName>
</protein>
<accession>A0A376CNX0</accession>
<dbReference type="Pfam" id="PF12804">
    <property type="entry name" value="NTP_transf_3"/>
    <property type="match status" value="1"/>
</dbReference>
<dbReference type="InterPro" id="IPR025877">
    <property type="entry name" value="MobA-like_NTP_Trfase"/>
</dbReference>
<proteinExistence type="predicted"/>